<comment type="caution">
    <text evidence="3">The sequence shown here is derived from an EMBL/GenBank/DDBJ whole genome shotgun (WGS) entry which is preliminary data.</text>
</comment>
<feature type="compositionally biased region" description="Basic and acidic residues" evidence="1">
    <location>
        <begin position="275"/>
        <end position="301"/>
    </location>
</feature>
<feature type="compositionally biased region" description="Acidic residues" evidence="1">
    <location>
        <begin position="170"/>
        <end position="179"/>
    </location>
</feature>
<evidence type="ECO:0000313" key="3">
    <source>
        <dbReference type="EMBL" id="CAG9334005.1"/>
    </source>
</evidence>
<feature type="compositionally biased region" description="Acidic residues" evidence="1">
    <location>
        <begin position="338"/>
        <end position="361"/>
    </location>
</feature>
<sequence>MNIIQQSFFVCVGVILGCLAHAPQLIYRYTNKSFDPSARNEWFLLALACLPPIGCIFQEGLMRTGKKWWAKVGLGIYIAGTVLTMYMIILGGAVAANGMFPQFRVGHEYCGDQDIIGQWTSCFHLVGLGVELSGQVCAITLLIQCLRFTPDMIQRLIVDERLKMLAKEKEDEEREEREEDEKRRKGKKRICLDETREHDLAIFDMLDDNDEKQKGKTDYNTIEEVDITHETEGDKAFKEDFIQDENSKKPYSIDGQKDGTFTQHFIQNESSVRPYEVEGEKAMSFRDKGITPRSNRDRSLPRDSASNPQRSTTPRSETRSNHKGVSDTEAGSLYESEAINEAEQEEEEGEEEKEDLEDIYK</sequence>
<evidence type="ECO:0000256" key="2">
    <source>
        <dbReference type="SAM" id="Phobius"/>
    </source>
</evidence>
<accession>A0AAU9KAV8</accession>
<dbReference type="EMBL" id="CAJZBQ010000057">
    <property type="protein sequence ID" value="CAG9334005.1"/>
    <property type="molecule type" value="Genomic_DNA"/>
</dbReference>
<feature type="compositionally biased region" description="Basic and acidic residues" evidence="1">
    <location>
        <begin position="316"/>
        <end position="326"/>
    </location>
</feature>
<feature type="region of interest" description="Disordered" evidence="1">
    <location>
        <begin position="271"/>
        <end position="361"/>
    </location>
</feature>
<feature type="region of interest" description="Disordered" evidence="1">
    <location>
        <begin position="167"/>
        <end position="187"/>
    </location>
</feature>
<keyword evidence="2" id="KW-1133">Transmembrane helix</keyword>
<evidence type="ECO:0000256" key="1">
    <source>
        <dbReference type="SAM" id="MobiDB-lite"/>
    </source>
</evidence>
<keyword evidence="2" id="KW-0472">Membrane</keyword>
<name>A0AAU9KAV8_9CILI</name>
<proteinExistence type="predicted"/>
<evidence type="ECO:0000313" key="4">
    <source>
        <dbReference type="Proteomes" id="UP001162131"/>
    </source>
</evidence>
<protein>
    <submittedName>
        <fullName evidence="3">Uncharacterized protein</fullName>
    </submittedName>
</protein>
<dbReference type="Proteomes" id="UP001162131">
    <property type="component" value="Unassembled WGS sequence"/>
</dbReference>
<feature type="compositionally biased region" description="Basic and acidic residues" evidence="1">
    <location>
        <begin position="238"/>
        <end position="248"/>
    </location>
</feature>
<feature type="transmembrane region" description="Helical" evidence="2">
    <location>
        <begin position="42"/>
        <end position="62"/>
    </location>
</feature>
<keyword evidence="4" id="KW-1185">Reference proteome</keyword>
<feature type="region of interest" description="Disordered" evidence="1">
    <location>
        <begin position="238"/>
        <end position="258"/>
    </location>
</feature>
<reference evidence="3" key="1">
    <citation type="submission" date="2021-09" db="EMBL/GenBank/DDBJ databases">
        <authorList>
            <consortium name="AG Swart"/>
            <person name="Singh M."/>
            <person name="Singh A."/>
            <person name="Seah K."/>
            <person name="Emmerich C."/>
        </authorList>
    </citation>
    <scope>NUCLEOTIDE SEQUENCE</scope>
    <source>
        <strain evidence="3">ATCC30299</strain>
    </source>
</reference>
<feature type="transmembrane region" description="Helical" evidence="2">
    <location>
        <begin position="7"/>
        <end position="27"/>
    </location>
</feature>
<dbReference type="AlphaFoldDB" id="A0AAU9KAV8"/>
<organism evidence="3 4">
    <name type="scientific">Blepharisma stoltei</name>
    <dbReference type="NCBI Taxonomy" id="1481888"/>
    <lineage>
        <taxon>Eukaryota</taxon>
        <taxon>Sar</taxon>
        <taxon>Alveolata</taxon>
        <taxon>Ciliophora</taxon>
        <taxon>Postciliodesmatophora</taxon>
        <taxon>Heterotrichea</taxon>
        <taxon>Heterotrichida</taxon>
        <taxon>Blepharismidae</taxon>
        <taxon>Blepharisma</taxon>
    </lineage>
</organism>
<gene>
    <name evidence="3" type="ORF">BSTOLATCC_MIC59810</name>
</gene>
<keyword evidence="2" id="KW-0812">Transmembrane</keyword>
<feature type="transmembrane region" description="Helical" evidence="2">
    <location>
        <begin position="74"/>
        <end position="100"/>
    </location>
</feature>
<feature type="compositionally biased region" description="Polar residues" evidence="1">
    <location>
        <begin position="304"/>
        <end position="315"/>
    </location>
</feature>